<feature type="transmembrane region" description="Helical" evidence="2">
    <location>
        <begin position="186"/>
        <end position="205"/>
    </location>
</feature>
<dbReference type="PROSITE" id="PS50076">
    <property type="entry name" value="DNAJ_2"/>
    <property type="match status" value="1"/>
</dbReference>
<keyword evidence="2" id="KW-0472">Membrane</keyword>
<dbReference type="GO" id="GO:0008270">
    <property type="term" value="F:zinc ion binding"/>
    <property type="evidence" value="ECO:0007669"/>
    <property type="project" value="InterPro"/>
</dbReference>
<feature type="transmembrane region" description="Helical" evidence="2">
    <location>
        <begin position="161"/>
        <end position="179"/>
    </location>
</feature>
<organism evidence="4 5">
    <name type="scientific">Sulfobacillus thermosulfidooxidans</name>
    <dbReference type="NCBI Taxonomy" id="28034"/>
    <lineage>
        <taxon>Bacteria</taxon>
        <taxon>Bacillati</taxon>
        <taxon>Bacillota</taxon>
        <taxon>Clostridia</taxon>
        <taxon>Eubacteriales</taxon>
        <taxon>Clostridiales Family XVII. Incertae Sedis</taxon>
        <taxon>Sulfobacillus</taxon>
    </lineage>
</organism>
<dbReference type="Proteomes" id="UP000242705">
    <property type="component" value="Unassembled WGS sequence"/>
</dbReference>
<accession>A0A2T2WSP7</accession>
<evidence type="ECO:0000313" key="4">
    <source>
        <dbReference type="EMBL" id="PSR25268.1"/>
    </source>
</evidence>
<reference evidence="4 5" key="1">
    <citation type="journal article" date="2014" name="BMC Genomics">
        <title>Comparison of environmental and isolate Sulfobacillus genomes reveals diverse carbon, sulfur, nitrogen, and hydrogen metabolisms.</title>
        <authorList>
            <person name="Justice N.B."/>
            <person name="Norman A."/>
            <person name="Brown C.T."/>
            <person name="Singh A."/>
            <person name="Thomas B.C."/>
            <person name="Banfield J.F."/>
        </authorList>
    </citation>
    <scope>NUCLEOTIDE SEQUENCE [LARGE SCALE GENOMIC DNA]</scope>
    <source>
        <strain evidence="4">AMDSBA5</strain>
    </source>
</reference>
<dbReference type="EMBL" id="PXYX01000033">
    <property type="protein sequence ID" value="PSR25268.1"/>
    <property type="molecule type" value="Genomic_DNA"/>
</dbReference>
<dbReference type="Pfam" id="PF00643">
    <property type="entry name" value="zf-B_box"/>
    <property type="match status" value="1"/>
</dbReference>
<keyword evidence="2" id="KW-0812">Transmembrane</keyword>
<dbReference type="InterPro" id="IPR000315">
    <property type="entry name" value="Znf_B-box"/>
</dbReference>
<keyword evidence="1" id="KW-0235">DNA replication</keyword>
<dbReference type="InterPro" id="IPR036869">
    <property type="entry name" value="J_dom_sf"/>
</dbReference>
<comment type="caution">
    <text evidence="4">The sequence shown here is derived from an EMBL/GenBank/DDBJ whole genome shotgun (WGS) entry which is preliminary data.</text>
</comment>
<evidence type="ECO:0000313" key="5">
    <source>
        <dbReference type="Proteomes" id="UP000242705"/>
    </source>
</evidence>
<dbReference type="SUPFAM" id="SSF46565">
    <property type="entry name" value="Chaperone J-domain"/>
    <property type="match status" value="1"/>
</dbReference>
<dbReference type="Gene3D" id="1.10.287.110">
    <property type="entry name" value="DnaJ domain"/>
    <property type="match status" value="1"/>
</dbReference>
<protein>
    <submittedName>
        <fullName evidence="4">J domain-containing protein</fullName>
    </submittedName>
</protein>
<evidence type="ECO:0000259" key="3">
    <source>
        <dbReference type="PROSITE" id="PS50076"/>
    </source>
</evidence>
<keyword evidence="2" id="KW-1133">Transmembrane helix</keyword>
<name>A0A2T2WSP7_SULTH</name>
<dbReference type="GO" id="GO:0006260">
    <property type="term" value="P:DNA replication"/>
    <property type="evidence" value="ECO:0007669"/>
    <property type="project" value="UniProtKB-KW"/>
</dbReference>
<evidence type="ECO:0000256" key="1">
    <source>
        <dbReference type="ARBA" id="ARBA00022705"/>
    </source>
</evidence>
<dbReference type="AlphaFoldDB" id="A0A2T2WSP7"/>
<dbReference type="SMART" id="SM00271">
    <property type="entry name" value="DnaJ"/>
    <property type="match status" value="1"/>
</dbReference>
<dbReference type="CDD" id="cd06257">
    <property type="entry name" value="DnaJ"/>
    <property type="match status" value="1"/>
</dbReference>
<dbReference type="SUPFAM" id="SSF57845">
    <property type="entry name" value="B-box zinc-binding domain"/>
    <property type="match status" value="1"/>
</dbReference>
<sequence length="220" mass="25795">MTEKNPWTILGIGPTTDEQKIRQAYLTQVRRHHPDLYAKDSLTRHEHEEHMKWINWAYHEVMKTPFVVEVNKKDAPGPRESSHKASPPPLSCRMHRQPIVRYCTRCQAPLCPSCVGFSLSLCSMHFRKWVNAKFRRRVLREWGLLFGLIVTSKLLSWPFSTLLWSLLGYLALLGILELRRLRYFGCMAWLFIPYSLVLAGLYSLYEGLSRWNKELGDFTD</sequence>
<dbReference type="InterPro" id="IPR001623">
    <property type="entry name" value="DnaJ_domain"/>
</dbReference>
<gene>
    <name evidence="4" type="ORF">C7B47_12640</name>
</gene>
<dbReference type="Pfam" id="PF00226">
    <property type="entry name" value="DnaJ"/>
    <property type="match status" value="1"/>
</dbReference>
<proteinExistence type="predicted"/>
<feature type="domain" description="J" evidence="3">
    <location>
        <begin position="5"/>
        <end position="77"/>
    </location>
</feature>
<evidence type="ECO:0000256" key="2">
    <source>
        <dbReference type="SAM" id="Phobius"/>
    </source>
</evidence>